<sequence length="163" mass="16865">MQAGHRGAFRASHRLGKGEGCLLVTTAPVVGSSRAWGCGCSASSWHRVLCYPAVAVRGVLWILSAGVVVEVKGSRVRVDTSELPGGPLCGIGFSGHGPGVLGAEWWSESPIKDGFFFLIWTEPLSMGVSWSFGFAGQSSESAEVSGPAGCVTVAGALNQETGR</sequence>
<proteinExistence type="predicted"/>
<dbReference type="Proteomes" id="UP001066276">
    <property type="component" value="Chromosome 7"/>
</dbReference>
<accession>A0AAV7PCZ4</accession>
<comment type="caution">
    <text evidence="1">The sequence shown here is derived from an EMBL/GenBank/DDBJ whole genome shotgun (WGS) entry which is preliminary data.</text>
</comment>
<reference evidence="1" key="1">
    <citation type="journal article" date="2022" name="bioRxiv">
        <title>Sequencing and chromosome-scale assembly of the giantPleurodeles waltlgenome.</title>
        <authorList>
            <person name="Brown T."/>
            <person name="Elewa A."/>
            <person name="Iarovenko S."/>
            <person name="Subramanian E."/>
            <person name="Araus A.J."/>
            <person name="Petzold A."/>
            <person name="Susuki M."/>
            <person name="Suzuki K.-i.T."/>
            <person name="Hayashi T."/>
            <person name="Toyoda A."/>
            <person name="Oliveira C."/>
            <person name="Osipova E."/>
            <person name="Leigh N.D."/>
            <person name="Simon A."/>
            <person name="Yun M.H."/>
        </authorList>
    </citation>
    <scope>NUCLEOTIDE SEQUENCE</scope>
    <source>
        <strain evidence="1">20211129_DDA</strain>
        <tissue evidence="1">Liver</tissue>
    </source>
</reference>
<protein>
    <submittedName>
        <fullName evidence="1">Uncharacterized protein</fullName>
    </submittedName>
</protein>
<dbReference type="EMBL" id="JANPWB010000011">
    <property type="protein sequence ID" value="KAJ1124398.1"/>
    <property type="molecule type" value="Genomic_DNA"/>
</dbReference>
<gene>
    <name evidence="1" type="ORF">NDU88_002859</name>
</gene>
<organism evidence="1 2">
    <name type="scientific">Pleurodeles waltl</name>
    <name type="common">Iberian ribbed newt</name>
    <dbReference type="NCBI Taxonomy" id="8319"/>
    <lineage>
        <taxon>Eukaryota</taxon>
        <taxon>Metazoa</taxon>
        <taxon>Chordata</taxon>
        <taxon>Craniata</taxon>
        <taxon>Vertebrata</taxon>
        <taxon>Euteleostomi</taxon>
        <taxon>Amphibia</taxon>
        <taxon>Batrachia</taxon>
        <taxon>Caudata</taxon>
        <taxon>Salamandroidea</taxon>
        <taxon>Salamandridae</taxon>
        <taxon>Pleurodelinae</taxon>
        <taxon>Pleurodeles</taxon>
    </lineage>
</organism>
<evidence type="ECO:0000313" key="2">
    <source>
        <dbReference type="Proteomes" id="UP001066276"/>
    </source>
</evidence>
<keyword evidence="2" id="KW-1185">Reference proteome</keyword>
<name>A0AAV7PCZ4_PLEWA</name>
<dbReference type="AlphaFoldDB" id="A0AAV7PCZ4"/>
<evidence type="ECO:0000313" key="1">
    <source>
        <dbReference type="EMBL" id="KAJ1124398.1"/>
    </source>
</evidence>